<dbReference type="InterPro" id="IPR003738">
    <property type="entry name" value="SRAP"/>
</dbReference>
<gene>
    <name evidence="12" type="primary">hmces</name>
    <name evidence="12" type="ORF">Bhyg_08398</name>
</gene>
<keyword evidence="8" id="KW-0456">Lyase</keyword>
<name>A0A9Q0S2Y7_9DIPT</name>
<evidence type="ECO:0000256" key="8">
    <source>
        <dbReference type="ARBA" id="ARBA00023239"/>
    </source>
</evidence>
<evidence type="ECO:0000256" key="10">
    <source>
        <dbReference type="ARBA" id="ARBA00030898"/>
    </source>
</evidence>
<dbReference type="GO" id="GO:0008233">
    <property type="term" value="F:peptidase activity"/>
    <property type="evidence" value="ECO:0007669"/>
    <property type="project" value="UniProtKB-KW"/>
</dbReference>
<keyword evidence="3" id="KW-0645">Protease</keyword>
<keyword evidence="6" id="KW-0190">Covalent protein-DNA linkage</keyword>
<evidence type="ECO:0000313" key="13">
    <source>
        <dbReference type="Proteomes" id="UP001151699"/>
    </source>
</evidence>
<organism evidence="12 13">
    <name type="scientific">Pseudolycoriella hygida</name>
    <dbReference type="NCBI Taxonomy" id="35572"/>
    <lineage>
        <taxon>Eukaryota</taxon>
        <taxon>Metazoa</taxon>
        <taxon>Ecdysozoa</taxon>
        <taxon>Arthropoda</taxon>
        <taxon>Hexapoda</taxon>
        <taxon>Insecta</taxon>
        <taxon>Pterygota</taxon>
        <taxon>Neoptera</taxon>
        <taxon>Endopterygota</taxon>
        <taxon>Diptera</taxon>
        <taxon>Nematocera</taxon>
        <taxon>Sciaroidea</taxon>
        <taxon>Sciaridae</taxon>
        <taxon>Pseudolycoriella</taxon>
    </lineage>
</organism>
<evidence type="ECO:0000256" key="3">
    <source>
        <dbReference type="ARBA" id="ARBA00022670"/>
    </source>
</evidence>
<dbReference type="InterPro" id="IPR036590">
    <property type="entry name" value="SRAP-like"/>
</dbReference>
<dbReference type="GO" id="GO:0003697">
    <property type="term" value="F:single-stranded DNA binding"/>
    <property type="evidence" value="ECO:0007669"/>
    <property type="project" value="InterPro"/>
</dbReference>
<evidence type="ECO:0000256" key="6">
    <source>
        <dbReference type="ARBA" id="ARBA00023124"/>
    </source>
</evidence>
<evidence type="ECO:0000256" key="4">
    <source>
        <dbReference type="ARBA" id="ARBA00022763"/>
    </source>
</evidence>
<evidence type="ECO:0000256" key="9">
    <source>
        <dbReference type="ARBA" id="ARBA00030390"/>
    </source>
</evidence>
<proteinExistence type="inferred from homology"/>
<dbReference type="SUPFAM" id="SSF143081">
    <property type="entry name" value="BB1717-like"/>
    <property type="match status" value="1"/>
</dbReference>
<keyword evidence="7" id="KW-0238">DNA-binding</keyword>
<dbReference type="AlphaFoldDB" id="A0A9Q0S2Y7"/>
<evidence type="ECO:0000256" key="5">
    <source>
        <dbReference type="ARBA" id="ARBA00022801"/>
    </source>
</evidence>
<dbReference type="Pfam" id="PF02586">
    <property type="entry name" value="SRAP"/>
    <property type="match status" value="1"/>
</dbReference>
<dbReference type="EMBL" id="WJQU01000002">
    <property type="protein sequence ID" value="KAJ6643437.1"/>
    <property type="molecule type" value="Genomic_DNA"/>
</dbReference>
<reference evidence="12" key="1">
    <citation type="submission" date="2022-07" db="EMBL/GenBank/DDBJ databases">
        <authorList>
            <person name="Trinca V."/>
            <person name="Uliana J.V.C."/>
            <person name="Torres T.T."/>
            <person name="Ward R.J."/>
            <person name="Monesi N."/>
        </authorList>
    </citation>
    <scope>NUCLEOTIDE SEQUENCE</scope>
    <source>
        <strain evidence="12">HSMRA1968</strain>
        <tissue evidence="12">Whole embryos</tissue>
    </source>
</reference>
<dbReference type="OrthoDB" id="2111841at2759"/>
<dbReference type="GO" id="GO:0016829">
    <property type="term" value="F:lyase activity"/>
    <property type="evidence" value="ECO:0007669"/>
    <property type="project" value="UniProtKB-KW"/>
</dbReference>
<feature type="non-terminal residue" evidence="12">
    <location>
        <position position="1"/>
    </location>
</feature>
<dbReference type="PANTHER" id="PTHR13604:SF0">
    <property type="entry name" value="ABASIC SITE PROCESSING PROTEIN HMCES"/>
    <property type="match status" value="1"/>
</dbReference>
<dbReference type="PANTHER" id="PTHR13604">
    <property type="entry name" value="DC12-RELATED"/>
    <property type="match status" value="1"/>
</dbReference>
<dbReference type="Proteomes" id="UP001151699">
    <property type="component" value="Chromosome B"/>
</dbReference>
<sequence length="284" mass="33252">TLDPDQVKHACRYKSREKDKETTPEFRIEFNCGKTYKPSTNICPTDVTPVLISSKHITDEANDSERILVPMMWGMIPYWHSGDYNNHKLTTNNCRLETMQTSKMYKRSFEQGQRCVIVCEGFYEWQTTKELKSSERPAYYIYLPQSESVQITDPKTFNDGKDVNLLKMAGLFDIWTDQNGDDMYSYAVITFESDDKFSWLHHRSPAILETDEQLSDWLDFKRVSTEDALKCLRPASTLKWHRVSNIVNNARNKSEDCNKPIKDVKRKSSNALMDKWLIKKKKDE</sequence>
<evidence type="ECO:0000313" key="12">
    <source>
        <dbReference type="EMBL" id="KAJ6643437.1"/>
    </source>
</evidence>
<accession>A0A9Q0S2Y7</accession>
<evidence type="ECO:0000256" key="7">
    <source>
        <dbReference type="ARBA" id="ARBA00023125"/>
    </source>
</evidence>
<feature type="non-terminal residue" evidence="12">
    <location>
        <position position="284"/>
    </location>
</feature>
<comment type="similarity">
    <text evidence="1">Belongs to the SOS response-associated peptidase family.</text>
</comment>
<evidence type="ECO:0000256" key="2">
    <source>
        <dbReference type="ARBA" id="ARBA00015888"/>
    </source>
</evidence>
<dbReference type="GO" id="GO:0106300">
    <property type="term" value="P:protein-DNA covalent cross-linking repair"/>
    <property type="evidence" value="ECO:0007669"/>
    <property type="project" value="InterPro"/>
</dbReference>
<dbReference type="Gene3D" id="3.90.1680.10">
    <property type="entry name" value="SOS response associated peptidase-like"/>
    <property type="match status" value="1"/>
</dbReference>
<comment type="caution">
    <text evidence="12">The sequence shown here is derived from an EMBL/GenBank/DDBJ whole genome shotgun (WGS) entry which is preliminary data.</text>
</comment>
<evidence type="ECO:0000256" key="1">
    <source>
        <dbReference type="ARBA" id="ARBA00008136"/>
    </source>
</evidence>
<keyword evidence="5" id="KW-0378">Hydrolase</keyword>
<protein>
    <recommendedName>
        <fullName evidence="2">Abasic site processing protein HMCES</fullName>
    </recommendedName>
    <alternativeName>
        <fullName evidence="9">Embryonic stem cell-specific 5-hydroxymethylcytosine-binding protein</fullName>
    </alternativeName>
    <alternativeName>
        <fullName evidence="10">Peptidase HMCES</fullName>
    </alternativeName>
    <alternativeName>
        <fullName evidence="11">SRAP domain-containing protein 1</fullName>
    </alternativeName>
</protein>
<evidence type="ECO:0000256" key="11">
    <source>
        <dbReference type="ARBA" id="ARBA00031130"/>
    </source>
</evidence>
<dbReference type="GO" id="GO:0006508">
    <property type="term" value="P:proteolysis"/>
    <property type="evidence" value="ECO:0007669"/>
    <property type="project" value="UniProtKB-KW"/>
</dbReference>
<keyword evidence="4" id="KW-0227">DNA damage</keyword>
<keyword evidence="13" id="KW-1185">Reference proteome</keyword>